<keyword evidence="3" id="KW-1185">Reference proteome</keyword>
<dbReference type="AlphaFoldDB" id="A0A5S5C7S3"/>
<reference evidence="2 3" key="1">
    <citation type="submission" date="2019-07" db="EMBL/GenBank/DDBJ databases">
        <title>Genomic Encyclopedia of Type Strains, Phase III (KMG-III): the genomes of soil and plant-associated and newly described type strains.</title>
        <authorList>
            <person name="Whitman W."/>
        </authorList>
    </citation>
    <scope>NUCLEOTIDE SEQUENCE [LARGE SCALE GENOMIC DNA]</scope>
    <source>
        <strain evidence="2 3">BL24</strain>
    </source>
</reference>
<accession>A0A5S5C7S3</accession>
<name>A0A5S5C7S3_9BACL</name>
<comment type="caution">
    <text evidence="2">The sequence shown here is derived from an EMBL/GenBank/DDBJ whole genome shotgun (WGS) entry which is preliminary data.</text>
</comment>
<evidence type="ECO:0000313" key="3">
    <source>
        <dbReference type="Proteomes" id="UP000323257"/>
    </source>
</evidence>
<feature type="transmembrane region" description="Helical" evidence="1">
    <location>
        <begin position="59"/>
        <end position="82"/>
    </location>
</feature>
<feature type="transmembrane region" description="Helical" evidence="1">
    <location>
        <begin position="88"/>
        <end position="111"/>
    </location>
</feature>
<dbReference type="Proteomes" id="UP000323257">
    <property type="component" value="Unassembled WGS sequence"/>
</dbReference>
<keyword evidence="1" id="KW-1133">Transmembrane helix</keyword>
<sequence length="159" mass="17612">MRGITIYQVYATFEHSANLELAISSLEKNGIGKNDIFAVPLTNRKLERKLFDSIHHTDGVSLLSTGAALATAFSVVGASVGFRLAWGPIYWGLIGAAGGFLCGFLIDFVYYKVVKKRQRLLRGKNSEVILIVECDESHCDTVERILWHHFALGTARVEI</sequence>
<proteinExistence type="predicted"/>
<organism evidence="2 3">
    <name type="scientific">Paenibacillus methanolicus</name>
    <dbReference type="NCBI Taxonomy" id="582686"/>
    <lineage>
        <taxon>Bacteria</taxon>
        <taxon>Bacillati</taxon>
        <taxon>Bacillota</taxon>
        <taxon>Bacilli</taxon>
        <taxon>Bacillales</taxon>
        <taxon>Paenibacillaceae</taxon>
        <taxon>Paenibacillus</taxon>
    </lineage>
</organism>
<protein>
    <submittedName>
        <fullName evidence="2">Uncharacterized protein</fullName>
    </submittedName>
</protein>
<keyword evidence="1" id="KW-0472">Membrane</keyword>
<evidence type="ECO:0000313" key="2">
    <source>
        <dbReference type="EMBL" id="TYP75455.1"/>
    </source>
</evidence>
<gene>
    <name evidence="2" type="ORF">BCM02_104132</name>
</gene>
<evidence type="ECO:0000256" key="1">
    <source>
        <dbReference type="SAM" id="Phobius"/>
    </source>
</evidence>
<keyword evidence="1" id="KW-0812">Transmembrane</keyword>
<dbReference type="EMBL" id="VNHS01000004">
    <property type="protein sequence ID" value="TYP75455.1"/>
    <property type="molecule type" value="Genomic_DNA"/>
</dbReference>